<organism evidence="1 2">
    <name type="scientific">Salix brachista</name>
    <dbReference type="NCBI Taxonomy" id="2182728"/>
    <lineage>
        <taxon>Eukaryota</taxon>
        <taxon>Viridiplantae</taxon>
        <taxon>Streptophyta</taxon>
        <taxon>Embryophyta</taxon>
        <taxon>Tracheophyta</taxon>
        <taxon>Spermatophyta</taxon>
        <taxon>Magnoliopsida</taxon>
        <taxon>eudicotyledons</taxon>
        <taxon>Gunneridae</taxon>
        <taxon>Pentapetalae</taxon>
        <taxon>rosids</taxon>
        <taxon>fabids</taxon>
        <taxon>Malpighiales</taxon>
        <taxon>Salicaceae</taxon>
        <taxon>Saliceae</taxon>
        <taxon>Salix</taxon>
    </lineage>
</organism>
<proteinExistence type="predicted"/>
<dbReference type="Proteomes" id="UP000326939">
    <property type="component" value="Chromosome 16"/>
</dbReference>
<reference evidence="2" key="1">
    <citation type="journal article" date="2019" name="Gigascience">
        <title>De novo genome assembly of the endangered Acer yangbiense, a plant species with extremely small populations endemic to Yunnan Province, China.</title>
        <authorList>
            <person name="Yang J."/>
            <person name="Wariss H.M."/>
            <person name="Tao L."/>
            <person name="Zhang R."/>
            <person name="Yun Q."/>
            <person name="Hollingsworth P."/>
            <person name="Dao Z."/>
            <person name="Luo G."/>
            <person name="Guo H."/>
            <person name="Ma Y."/>
            <person name="Sun W."/>
        </authorList>
    </citation>
    <scope>NUCLEOTIDE SEQUENCE [LARGE SCALE GENOMIC DNA]</scope>
    <source>
        <strain evidence="2">cv. br00</strain>
    </source>
</reference>
<sequence>MEEFKAYFGFDARFEELIFGDVGFAGRVDWVRCCREKCGRTAHALQPSSEMVLGQKIVKTQFVRVRWWRMAIHHTREGDLRMVLIMLGTQLRQHEWISDEVFVLVSRGVLIDARFEVLIFGDVGFAGQVDWVRCCREKCGRTAHALQPSSEMVLEPIIMLETNVSDGIAGRELENGVDNVRDSASTA</sequence>
<dbReference type="AlphaFoldDB" id="A0A5N5JQP0"/>
<keyword evidence="2" id="KW-1185">Reference proteome</keyword>
<name>A0A5N5JQP0_9ROSI</name>
<accession>A0A5N5JQP0</accession>
<dbReference type="EMBL" id="VDCV01000016">
    <property type="protein sequence ID" value="KAB5521529.1"/>
    <property type="molecule type" value="Genomic_DNA"/>
</dbReference>
<gene>
    <name evidence="1" type="ORF">DKX38_025848</name>
</gene>
<evidence type="ECO:0000313" key="1">
    <source>
        <dbReference type="EMBL" id="KAB5521529.1"/>
    </source>
</evidence>
<protein>
    <submittedName>
        <fullName evidence="1">Uncharacterized protein</fullName>
    </submittedName>
</protein>
<comment type="caution">
    <text evidence="1">The sequence shown here is derived from an EMBL/GenBank/DDBJ whole genome shotgun (WGS) entry which is preliminary data.</text>
</comment>
<evidence type="ECO:0000313" key="2">
    <source>
        <dbReference type="Proteomes" id="UP000326939"/>
    </source>
</evidence>